<reference evidence="3 4" key="1">
    <citation type="journal article" date="2015" name="Genome Announc.">
        <title>Draft Genome Sequence of Filamentous Marine Cyanobacterium Lyngbya confervoides Strain BDU141951.</title>
        <authorList>
            <person name="Chandrababunaidu M.M."/>
            <person name="Sen D."/>
            <person name="Tripathy S."/>
        </authorList>
    </citation>
    <scope>NUCLEOTIDE SEQUENCE [LARGE SCALE GENOMIC DNA]</scope>
    <source>
        <strain evidence="3 4">BDU141951</strain>
    </source>
</reference>
<protein>
    <recommendedName>
        <fullName evidence="5">SPOR domain-containing protein</fullName>
    </recommendedName>
</protein>
<evidence type="ECO:0008006" key="5">
    <source>
        <dbReference type="Google" id="ProtNLM"/>
    </source>
</evidence>
<name>A0ABD4SXT8_9CYAN</name>
<sequence>MTKPSPSPAVVAVHPQLHAVLGTLDLTLESELALFRQGRISPTCPEAALPSPAGDFAPGSPPATPTAKIEEDASSLSPGQARDLPAHSQSEDITLLNLTEFEDDLGEIDLAPASETTALVTTESSLTTYTNPSLEDYLESSEDLLRHFSPQEIEDHSQSALSLERLAWVAGIILVAAVGIVALVQVLGSRPPTPKEAPSPSSEVEGSDPDERTLNNPQERGPNLANDTFPDLNGSASLPALSPKPTPETPAAALSSSGRAPGAGETQFYVVLDYVDEAGLESVRAQVPGARVLDFTSGRRILLQQFVNEGEAFAAAKRFQAQGLEAEVWSSAPSS</sequence>
<feature type="region of interest" description="Disordered" evidence="1">
    <location>
        <begin position="45"/>
        <end position="89"/>
    </location>
</feature>
<evidence type="ECO:0000313" key="4">
    <source>
        <dbReference type="Proteomes" id="UP000031561"/>
    </source>
</evidence>
<dbReference type="AlphaFoldDB" id="A0ABD4SXT8"/>
<keyword evidence="4" id="KW-1185">Reference proteome</keyword>
<keyword evidence="2" id="KW-1133">Transmembrane helix</keyword>
<dbReference type="RefSeq" id="WP_166278803.1">
    <property type="nucleotide sequence ID" value="NZ_JTHE03000005.1"/>
</dbReference>
<proteinExistence type="predicted"/>
<accession>A0ABD4SXT8</accession>
<keyword evidence="2" id="KW-0472">Membrane</keyword>
<comment type="caution">
    <text evidence="3">The sequence shown here is derived from an EMBL/GenBank/DDBJ whole genome shotgun (WGS) entry which is preliminary data.</text>
</comment>
<feature type="transmembrane region" description="Helical" evidence="2">
    <location>
        <begin position="166"/>
        <end position="188"/>
    </location>
</feature>
<dbReference type="Proteomes" id="UP000031561">
    <property type="component" value="Unassembled WGS sequence"/>
</dbReference>
<evidence type="ECO:0000256" key="2">
    <source>
        <dbReference type="SAM" id="Phobius"/>
    </source>
</evidence>
<evidence type="ECO:0000256" key="1">
    <source>
        <dbReference type="SAM" id="MobiDB-lite"/>
    </source>
</evidence>
<dbReference type="EMBL" id="JTHE03000005">
    <property type="protein sequence ID" value="MCM1981377.1"/>
    <property type="molecule type" value="Genomic_DNA"/>
</dbReference>
<feature type="region of interest" description="Disordered" evidence="1">
    <location>
        <begin position="189"/>
        <end position="260"/>
    </location>
</feature>
<evidence type="ECO:0000313" key="3">
    <source>
        <dbReference type="EMBL" id="MCM1981377.1"/>
    </source>
</evidence>
<gene>
    <name evidence="3" type="ORF">QQ91_0000835</name>
</gene>
<organism evidence="3 4">
    <name type="scientific">Lyngbya confervoides BDU141951</name>
    <dbReference type="NCBI Taxonomy" id="1574623"/>
    <lineage>
        <taxon>Bacteria</taxon>
        <taxon>Bacillati</taxon>
        <taxon>Cyanobacteriota</taxon>
        <taxon>Cyanophyceae</taxon>
        <taxon>Oscillatoriophycideae</taxon>
        <taxon>Oscillatoriales</taxon>
        <taxon>Microcoleaceae</taxon>
        <taxon>Lyngbya</taxon>
    </lineage>
</organism>
<keyword evidence="2" id="KW-0812">Transmembrane</keyword>